<evidence type="ECO:0000256" key="1">
    <source>
        <dbReference type="SAM" id="MobiDB-lite"/>
    </source>
</evidence>
<sequence length="235" mass="25322">MRNVLLDVNYHDPYYFHAKILINGKLINEIWVYSIIGFGSARESKKDADAAGVVIDSIVCSTEIFVATYHTSTGKALAFTSSSASSHLNSQTQHANSPNSSSALQRSLTSVAASKMKKALGLKSPGSGSKKNLGSGRFGSGLEKPKRVMTVGELMRIQIGISDAMDSRVRIALLRISAAQEGADVAVVEEVKNNNHVVRKLKKHQQICTLDQHIEEQFGGGRLLACIIAWIGPSA</sequence>
<dbReference type="PANTHER" id="PTHR31280:SF4">
    <property type="entry name" value="ELONGATION FACTOR TS (DUF810)"/>
    <property type="match status" value="1"/>
</dbReference>
<feature type="region of interest" description="Disordered" evidence="1">
    <location>
        <begin position="121"/>
        <end position="141"/>
    </location>
</feature>
<protein>
    <submittedName>
        <fullName evidence="2">Uncharacterized protein</fullName>
    </submittedName>
</protein>
<dbReference type="Gene3D" id="1.10.168.20">
    <property type="entry name" value="Ribosomal protein S8e, subdomain"/>
    <property type="match status" value="1"/>
</dbReference>
<gene>
    <name evidence="2" type="ORF">ORAREDHAP_LOCUS15551</name>
</gene>
<dbReference type="InterPro" id="IPR042563">
    <property type="entry name" value="Ribosomal_protein_eS8_euk"/>
</dbReference>
<dbReference type="Proteomes" id="UP000507245">
    <property type="component" value="Unassembled WGS sequence"/>
</dbReference>
<dbReference type="OrthoDB" id="1703270at2759"/>
<dbReference type="EMBL" id="CAEKKB010000002">
    <property type="protein sequence ID" value="CAB4300428.1"/>
    <property type="molecule type" value="Genomic_DNA"/>
</dbReference>
<accession>A0A6J5WQ63</accession>
<dbReference type="InterPro" id="IPR008528">
    <property type="entry name" value="unc-13_homologue"/>
</dbReference>
<dbReference type="AlphaFoldDB" id="A0A6J5WQ63"/>
<organism evidence="2 3">
    <name type="scientific">Prunus armeniaca</name>
    <name type="common">Apricot</name>
    <name type="synonym">Armeniaca vulgaris</name>
    <dbReference type="NCBI Taxonomy" id="36596"/>
    <lineage>
        <taxon>Eukaryota</taxon>
        <taxon>Viridiplantae</taxon>
        <taxon>Streptophyta</taxon>
        <taxon>Embryophyta</taxon>
        <taxon>Tracheophyta</taxon>
        <taxon>Spermatophyta</taxon>
        <taxon>Magnoliopsida</taxon>
        <taxon>eudicotyledons</taxon>
        <taxon>Gunneridae</taxon>
        <taxon>Pentapetalae</taxon>
        <taxon>rosids</taxon>
        <taxon>fabids</taxon>
        <taxon>Rosales</taxon>
        <taxon>Rosaceae</taxon>
        <taxon>Amygdaloideae</taxon>
        <taxon>Amygdaleae</taxon>
        <taxon>Prunus</taxon>
    </lineage>
</organism>
<evidence type="ECO:0000313" key="3">
    <source>
        <dbReference type="Proteomes" id="UP000507245"/>
    </source>
</evidence>
<keyword evidence="3" id="KW-1185">Reference proteome</keyword>
<dbReference type="PANTHER" id="PTHR31280">
    <property type="entry name" value="PROTEIN UNC-13 HOMOLOG"/>
    <property type="match status" value="1"/>
</dbReference>
<evidence type="ECO:0000313" key="2">
    <source>
        <dbReference type="EMBL" id="CAB4300428.1"/>
    </source>
</evidence>
<name>A0A6J5WQ63_PRUAR</name>
<proteinExistence type="predicted"/>
<reference evidence="3" key="1">
    <citation type="journal article" date="2020" name="Genome Biol.">
        <title>Gamete binning: chromosome-level and haplotype-resolved genome assembly enabled by high-throughput single-cell sequencing of gamete genomes.</title>
        <authorList>
            <person name="Campoy J.A."/>
            <person name="Sun H."/>
            <person name="Goel M."/>
            <person name="Jiao W.-B."/>
            <person name="Folz-Donahue K."/>
            <person name="Wang N."/>
            <person name="Rubio M."/>
            <person name="Liu C."/>
            <person name="Kukat C."/>
            <person name="Ruiz D."/>
            <person name="Huettel B."/>
            <person name="Schneeberger K."/>
        </authorList>
    </citation>
    <scope>NUCLEOTIDE SEQUENCE [LARGE SCALE GENOMIC DNA]</scope>
    <source>
        <strain evidence="3">cv. Rojo Pasion</strain>
    </source>
</reference>